<keyword evidence="5 10" id="KW-1133">Transmembrane helix</keyword>
<feature type="transmembrane region" description="Helical" evidence="10">
    <location>
        <begin position="311"/>
        <end position="327"/>
    </location>
</feature>
<evidence type="ECO:0000256" key="10">
    <source>
        <dbReference type="RuleBase" id="RU361221"/>
    </source>
</evidence>
<accession>I2CP45</accession>
<protein>
    <recommendedName>
        <fullName evidence="10">Chloride channel protein</fullName>
    </recommendedName>
</protein>
<dbReference type="OrthoDB" id="428525at2759"/>
<sequence>SFEDFRNDKERRDFVACATAGGVAAAFGAPIGGVFFALEEGASFMTLKLTWRCFFCAIGTALTGYLLLSVLPPEFVNQLSFLDPFPNSGPLYEQKDLSIFAVMGVLGGLLGAAFNQMNRRLTVFRLAHVTTPRKKMLELMSLTTLMAVLSFGLPFAGRCRSRPQLDTTTGIYSYASTLRPFLCAGDDSYNELASLYLQSWDDSLRILFHLPMHLQSGEPVFSTAALLCFFCPYFFMAFMTFGASVPFGLFIPSLLSGAALGRVVGQALHPLGGFAEPGVYALVMASAVLGGMCRMTISLALILLEATGNMNLLLPLSISLFLSRWVGNAFNESIYQMHIHLRKIPFLEPQCPQEARVSDLRVCEIMATEPLCLHPVDQVGRIYELLAATAHHCFPLREDDCTVFGTISRDILCSLLFLKAFSGEKSESVLRDTSAAVVTPVLPYEKVEQFFPHFPSIATICLTESEKISWIDLRPYCDTAPYLVTESTAVPRAYRLFRNLGLRHLLVISRNGHLSGILTRHDLEEEHLMASLAHSPMLLSRKVWKITKDALMRQEDGELDSYHSHESPSVSPSMP</sequence>
<dbReference type="InterPro" id="IPR046342">
    <property type="entry name" value="CBS_dom_sf"/>
</dbReference>
<dbReference type="SMART" id="SM00116">
    <property type="entry name" value="CBS"/>
    <property type="match status" value="1"/>
</dbReference>
<keyword evidence="9 10" id="KW-0868">Chloride</keyword>
<organism evidence="11">
    <name type="scientific">Nannochloropsis gaditana (strain CCMP526)</name>
    <name type="common">Green microalga</name>
    <name type="synonym">Microchloropsis gaditana</name>
    <dbReference type="NCBI Taxonomy" id="1093141"/>
    <lineage>
        <taxon>Eukaryota</taxon>
        <taxon>Sar</taxon>
        <taxon>Stramenopiles</taxon>
        <taxon>Ochrophyta</taxon>
        <taxon>Eustigmatophyceae</taxon>
        <taxon>Eustigmatales</taxon>
        <taxon>Monodopsidaceae</taxon>
        <taxon>Nannochloropsis</taxon>
    </lineage>
</organism>
<dbReference type="InterPro" id="IPR014743">
    <property type="entry name" value="Cl-channel_core"/>
</dbReference>
<dbReference type="PANTHER" id="PTHR11689">
    <property type="entry name" value="CHLORIDE CHANNEL PROTEIN CLC FAMILY MEMBER"/>
    <property type="match status" value="1"/>
</dbReference>
<dbReference type="EMBL" id="JU964540">
    <property type="protein sequence ID" value="AFJ68678.1"/>
    <property type="molecule type" value="mRNA"/>
</dbReference>
<evidence type="ECO:0000256" key="5">
    <source>
        <dbReference type="ARBA" id="ARBA00022989"/>
    </source>
</evidence>
<dbReference type="PROSITE" id="PS51371">
    <property type="entry name" value="CBS"/>
    <property type="match status" value="1"/>
</dbReference>
<dbReference type="Gene3D" id="1.10.3080.10">
    <property type="entry name" value="Clc chloride channel"/>
    <property type="match status" value="1"/>
</dbReference>
<dbReference type="InterPro" id="IPR000644">
    <property type="entry name" value="CBS_dom"/>
</dbReference>
<evidence type="ECO:0000256" key="8">
    <source>
        <dbReference type="ARBA" id="ARBA00023136"/>
    </source>
</evidence>
<dbReference type="RefSeq" id="XP_005856014.1">
    <property type="nucleotide sequence ID" value="XM_005855952.1"/>
</dbReference>
<evidence type="ECO:0000256" key="9">
    <source>
        <dbReference type="ARBA" id="ARBA00023214"/>
    </source>
</evidence>
<keyword evidence="3 10" id="KW-0812">Transmembrane</keyword>
<dbReference type="PANTHER" id="PTHR11689:SF136">
    <property type="entry name" value="H(+)_CL(-) EXCHANGE TRANSPORTER 7"/>
    <property type="match status" value="1"/>
</dbReference>
<name>I2CP45_NANGC</name>
<dbReference type="KEGG" id="ngd:NGA_2007220"/>
<dbReference type="InterPro" id="IPR051280">
    <property type="entry name" value="Cl-channel/antiporter"/>
</dbReference>
<dbReference type="SUPFAM" id="SSF81340">
    <property type="entry name" value="Clc chloride channel"/>
    <property type="match status" value="1"/>
</dbReference>
<dbReference type="RefSeq" id="XP_005856313.1">
    <property type="nucleotide sequence ID" value="XM_005856251.1"/>
</dbReference>
<dbReference type="SUPFAM" id="SSF54631">
    <property type="entry name" value="CBS-domain pair"/>
    <property type="match status" value="1"/>
</dbReference>
<feature type="transmembrane region" description="Helical" evidence="10">
    <location>
        <begin position="49"/>
        <end position="71"/>
    </location>
</feature>
<gene>
    <name evidence="11" type="ORF">NGATSA_2007210</name>
</gene>
<evidence type="ECO:0000256" key="2">
    <source>
        <dbReference type="ARBA" id="ARBA00022448"/>
    </source>
</evidence>
<evidence type="ECO:0000256" key="6">
    <source>
        <dbReference type="ARBA" id="ARBA00023065"/>
    </source>
</evidence>
<dbReference type="Pfam" id="PF00571">
    <property type="entry name" value="CBS"/>
    <property type="match status" value="1"/>
</dbReference>
<evidence type="ECO:0000313" key="11">
    <source>
        <dbReference type="EMBL" id="AFJ68678.1"/>
    </source>
</evidence>
<feature type="transmembrane region" description="Helical" evidence="10">
    <location>
        <begin position="14"/>
        <end position="37"/>
    </location>
</feature>
<dbReference type="Pfam" id="PF00654">
    <property type="entry name" value="Voltage_CLC"/>
    <property type="match status" value="1"/>
</dbReference>
<keyword evidence="2 10" id="KW-0813">Transport</keyword>
<feature type="transmembrane region" description="Helical" evidence="10">
    <location>
        <begin position="136"/>
        <end position="156"/>
    </location>
</feature>
<feature type="transmembrane region" description="Helical" evidence="10">
    <location>
        <begin position="97"/>
        <end position="115"/>
    </location>
</feature>
<feature type="non-terminal residue" evidence="11">
    <location>
        <position position="1"/>
    </location>
</feature>
<dbReference type="Gene3D" id="3.10.580.10">
    <property type="entry name" value="CBS-domain"/>
    <property type="match status" value="1"/>
</dbReference>
<evidence type="ECO:0000256" key="3">
    <source>
        <dbReference type="ARBA" id="ARBA00022692"/>
    </source>
</evidence>
<comment type="similarity">
    <text evidence="10">Belongs to the chloride channel (TC 2.A.49) family.</text>
</comment>
<comment type="subcellular location">
    <subcellularLocation>
        <location evidence="1 10">Membrane</location>
        <topology evidence="1 10">Multi-pass membrane protein</topology>
    </subcellularLocation>
</comment>
<comment type="caution">
    <text evidence="10">Lacks conserved residue(s) required for the propagation of feature annotation.</text>
</comment>
<dbReference type="InterPro" id="IPR001807">
    <property type="entry name" value="ClC"/>
</dbReference>
<dbReference type="AlphaFoldDB" id="I2CP45"/>
<keyword evidence="8 10" id="KW-0472">Membrane</keyword>
<dbReference type="KEGG" id="ngd:NGA_2007210"/>
<dbReference type="OMA" id="YLIRLKW"/>
<evidence type="ECO:0000256" key="4">
    <source>
        <dbReference type="ARBA" id="ARBA00022737"/>
    </source>
</evidence>
<keyword evidence="7" id="KW-0129">CBS domain</keyword>
<evidence type="ECO:0000256" key="7">
    <source>
        <dbReference type="ARBA" id="ARBA00023122"/>
    </source>
</evidence>
<dbReference type="GO" id="GO:0016020">
    <property type="term" value="C:membrane"/>
    <property type="evidence" value="ECO:0007669"/>
    <property type="project" value="UniProtKB-SubCell"/>
</dbReference>
<dbReference type="PRINTS" id="PR00762">
    <property type="entry name" value="CLCHANNEL"/>
</dbReference>
<dbReference type="CDD" id="cd04591">
    <property type="entry name" value="CBS_pair_voltage-gated_CLC_euk_bac"/>
    <property type="match status" value="1"/>
</dbReference>
<reference evidence="11" key="1">
    <citation type="journal article" date="2012" name="Bioengineered">
        <title>Additional insights into the genome of the oleaginous model alga Nannochloropsis gaditana.</title>
        <authorList>
            <person name="Jinkerson R.E."/>
            <person name="Radakovits R."/>
            <person name="Posewitz M.C."/>
        </authorList>
    </citation>
    <scope>NUCLEOTIDE SEQUENCE</scope>
    <source>
        <strain evidence="11">CCMP526</strain>
    </source>
</reference>
<keyword evidence="4" id="KW-0677">Repeat</keyword>
<reference evidence="11" key="2">
    <citation type="journal article" date="2012" name="Nat. Commun.">
        <title>Draft genome sequence and genetic transformation of the oleaginous alga Nannochloropis gaditana.</title>
        <authorList>
            <person name="Radakovits R."/>
            <person name="Jinkerson R.E."/>
            <person name="Fuerstenberg S.I."/>
            <person name="Tae H."/>
            <person name="Settlage R.E."/>
            <person name="Boore J.L."/>
            <person name="Posewitz M.C."/>
        </authorList>
    </citation>
    <scope>NUCLEOTIDE SEQUENCE</scope>
    <source>
        <strain evidence="11">CCMP526</strain>
    </source>
</reference>
<feature type="transmembrane region" description="Helical" evidence="10">
    <location>
        <begin position="220"/>
        <end position="240"/>
    </location>
</feature>
<keyword evidence="6 10" id="KW-0406">Ion transport</keyword>
<evidence type="ECO:0000256" key="1">
    <source>
        <dbReference type="ARBA" id="ARBA00004141"/>
    </source>
</evidence>
<feature type="transmembrane region" description="Helical" evidence="10">
    <location>
        <begin position="280"/>
        <end position="304"/>
    </location>
</feature>
<feature type="transmembrane region" description="Helical" evidence="10">
    <location>
        <begin position="247"/>
        <end position="268"/>
    </location>
</feature>
<proteinExistence type="evidence at transcript level"/>
<dbReference type="GO" id="GO:0005254">
    <property type="term" value="F:chloride channel activity"/>
    <property type="evidence" value="ECO:0007669"/>
    <property type="project" value="UniProtKB-UniRule"/>
</dbReference>